<evidence type="ECO:0000313" key="2">
    <source>
        <dbReference type="Proteomes" id="UP000554965"/>
    </source>
</evidence>
<dbReference type="Proteomes" id="UP000554965">
    <property type="component" value="Unassembled WGS sequence"/>
</dbReference>
<dbReference type="AlphaFoldDB" id="A0A7Z7INU9"/>
<evidence type="ECO:0000313" key="1">
    <source>
        <dbReference type="EMBL" id="SOJ55744.1"/>
    </source>
</evidence>
<name>A0A7Z7INU9_9MYCO</name>
<proteinExistence type="predicted"/>
<keyword evidence="2" id="KW-1185">Reference proteome</keyword>
<accession>A0A7Z7INU9</accession>
<protein>
    <submittedName>
        <fullName evidence="1">Uncharacterized protein</fullName>
    </submittedName>
</protein>
<reference evidence="1 2" key="1">
    <citation type="submission" date="2017-10" db="EMBL/GenBank/DDBJ databases">
        <authorList>
            <consortium name="Urmite Genomes"/>
        </authorList>
    </citation>
    <scope>NUCLEOTIDE SEQUENCE [LARGE SCALE GENOMIC DNA]</scope>
    <source>
        <strain evidence="1 2">FB-527</strain>
    </source>
</reference>
<dbReference type="EMBL" id="OCTY01000002">
    <property type="protein sequence ID" value="SOJ55744.1"/>
    <property type="molecule type" value="Genomic_DNA"/>
</dbReference>
<sequence length="176" mass="17915">MGKLPIVSVPLLTTSHNAAGESTPPGNRHAIPTTTMGSSTAGAARARTGIEASAVPVSCSSRYPARAVGVGWSKTRVEGRVRPVRGVSASRRSSAITESTPRSLKAVAGSIVVGSRRASTAAVALTTRAVTVARWSSGVWPANCVVSGLEIEVVVVRSLVRNDGGDVIAVTSGVCQ</sequence>
<comment type="caution">
    <text evidence="1">The sequence shown here is derived from an EMBL/GenBank/DDBJ whole genome shotgun (WGS) entry which is preliminary data.</text>
</comment>
<organism evidence="1 2">
    <name type="scientific">Mycobacterium simulans</name>
    <dbReference type="NCBI Taxonomy" id="627089"/>
    <lineage>
        <taxon>Bacteria</taxon>
        <taxon>Bacillati</taxon>
        <taxon>Actinomycetota</taxon>
        <taxon>Actinomycetes</taxon>
        <taxon>Mycobacteriales</taxon>
        <taxon>Mycobacteriaceae</taxon>
        <taxon>Mycobacterium</taxon>
    </lineage>
</organism>
<gene>
    <name evidence="1" type="ORF">MSIMFB_03225</name>
</gene>